<gene>
    <name evidence="2" type="ORF">IWQ60_002580</name>
</gene>
<protein>
    <submittedName>
        <fullName evidence="2">Uncharacterized protein</fullName>
    </submittedName>
</protein>
<feature type="region of interest" description="Disordered" evidence="1">
    <location>
        <begin position="245"/>
        <end position="286"/>
    </location>
</feature>
<proteinExistence type="predicted"/>
<dbReference type="Proteomes" id="UP001150569">
    <property type="component" value="Unassembled WGS sequence"/>
</dbReference>
<dbReference type="EMBL" id="JANBPT010000099">
    <property type="protein sequence ID" value="KAJ1927851.1"/>
    <property type="molecule type" value="Genomic_DNA"/>
</dbReference>
<dbReference type="AlphaFoldDB" id="A0A9W8DVK3"/>
<reference evidence="2" key="1">
    <citation type="submission" date="2022-07" db="EMBL/GenBank/DDBJ databases">
        <title>Phylogenomic reconstructions and comparative analyses of Kickxellomycotina fungi.</title>
        <authorList>
            <person name="Reynolds N.K."/>
            <person name="Stajich J.E."/>
            <person name="Barry K."/>
            <person name="Grigoriev I.V."/>
            <person name="Crous P."/>
            <person name="Smith M.E."/>
        </authorList>
    </citation>
    <scope>NUCLEOTIDE SEQUENCE</scope>
    <source>
        <strain evidence="2">RSA 861</strain>
    </source>
</reference>
<keyword evidence="3" id="KW-1185">Reference proteome</keyword>
<feature type="compositionally biased region" description="Low complexity" evidence="1">
    <location>
        <begin position="133"/>
        <end position="152"/>
    </location>
</feature>
<evidence type="ECO:0000313" key="2">
    <source>
        <dbReference type="EMBL" id="KAJ1927851.1"/>
    </source>
</evidence>
<feature type="compositionally biased region" description="Basic residues" evidence="1">
    <location>
        <begin position="75"/>
        <end position="84"/>
    </location>
</feature>
<dbReference type="GO" id="GO:0031047">
    <property type="term" value="P:regulatory ncRNA-mediated gene silencing"/>
    <property type="evidence" value="ECO:0007669"/>
    <property type="project" value="InterPro"/>
</dbReference>
<accession>A0A9W8DVK3</accession>
<dbReference type="GO" id="GO:0033167">
    <property type="term" value="C:ARC complex"/>
    <property type="evidence" value="ECO:0007669"/>
    <property type="project" value="InterPro"/>
</dbReference>
<dbReference type="OrthoDB" id="435402at2759"/>
<evidence type="ECO:0000313" key="3">
    <source>
        <dbReference type="Proteomes" id="UP001150569"/>
    </source>
</evidence>
<sequence length="567" mass="61991">MTDHASQGGNPPVTENPVTADLYRRIESAAVGFFHSIEPDQPVSQRRLFLFRYLKAGGITAPAPMFRVNASRTERNRRRRQRTKANKDARKAQAMRELGKVMAEEFPPESVPAAATLATAATPEVAEIKTDEPPSSAPTAPESTPEPAASEPVTSKLASKSIDPTPADDTMPALTDQLVDLNLVEYTSDMDIYAESDDELPYQHEGGSAALTMATDIPTVVAPAPLSPKRLDLFDTYMGGDEDRFGGWSADEASGGSDAEGGPKPSSGDPCAVRSPNLAASKSPRPVPESWVANYQISFTQFARYFFSQHVLYLHPILDQAELQLYLDIVGGFLGHLRASGTVPECAIDLDDALRVVARARVELPLIHHLSQAMPDPLHRAQEQRFNRLMNPSSTTAATAEVTVDDDPNDWAAQDTRKLTAEQVAEWTAHLGPEVTQTKEDYLDILVTAVDPIHHQFVAHLWKGYVPEWPEALAPPGTQFGEDTSDDLDDRTRATLHHHRSCGPDSNPSVVVQVTPNLLPYLRPGLVLNGRFAQRSDGGWYIVSAPAIMPSYYLEMPEGEPLEIDAH</sequence>
<dbReference type="Pfam" id="PF09692">
    <property type="entry name" value="Arb1"/>
    <property type="match status" value="1"/>
</dbReference>
<dbReference type="InterPro" id="IPR018606">
    <property type="entry name" value="Arb1"/>
</dbReference>
<comment type="caution">
    <text evidence="2">The sequence shown here is derived from an EMBL/GenBank/DDBJ whole genome shotgun (WGS) entry which is preliminary data.</text>
</comment>
<name>A0A9W8DVK3_9FUNG</name>
<feature type="region of interest" description="Disordered" evidence="1">
    <location>
        <begin position="70"/>
        <end position="93"/>
    </location>
</feature>
<feature type="region of interest" description="Disordered" evidence="1">
    <location>
        <begin position="126"/>
        <end position="172"/>
    </location>
</feature>
<evidence type="ECO:0000256" key="1">
    <source>
        <dbReference type="SAM" id="MobiDB-lite"/>
    </source>
</evidence>
<organism evidence="2 3">
    <name type="scientific">Tieghemiomyces parasiticus</name>
    <dbReference type="NCBI Taxonomy" id="78921"/>
    <lineage>
        <taxon>Eukaryota</taxon>
        <taxon>Fungi</taxon>
        <taxon>Fungi incertae sedis</taxon>
        <taxon>Zoopagomycota</taxon>
        <taxon>Kickxellomycotina</taxon>
        <taxon>Dimargaritomycetes</taxon>
        <taxon>Dimargaritales</taxon>
        <taxon>Dimargaritaceae</taxon>
        <taxon>Tieghemiomyces</taxon>
    </lineage>
</organism>